<evidence type="ECO:0000256" key="7">
    <source>
        <dbReference type="PIRNR" id="PIRNR000077"/>
    </source>
</evidence>
<reference evidence="11 12" key="1">
    <citation type="submission" date="2019-10" db="EMBL/GenBank/DDBJ databases">
        <title>Extracellular Electron Transfer in a Candidatus Methanoperedens spp. Enrichment Culture.</title>
        <authorList>
            <person name="Berger S."/>
            <person name="Rangel Shaw D."/>
            <person name="Berben T."/>
            <person name="In 'T Zandt M."/>
            <person name="Frank J."/>
            <person name="Reimann J."/>
            <person name="Jetten M.S.M."/>
            <person name="Welte C.U."/>
        </authorList>
    </citation>
    <scope>NUCLEOTIDE SEQUENCE [LARGE SCALE GENOMIC DNA]</scope>
    <source>
        <strain evidence="11">SB12</strain>
    </source>
</reference>
<dbReference type="PANTHER" id="PTHR45663:SF11">
    <property type="entry name" value="GEO12009P1"/>
    <property type="match status" value="1"/>
</dbReference>
<keyword evidence="3" id="KW-0249">Electron transport</keyword>
<feature type="site" description="Contributes to redox potential value" evidence="8">
    <location>
        <position position="31"/>
    </location>
</feature>
<feature type="domain" description="Thioredoxin" evidence="10">
    <location>
        <begin position="1"/>
        <end position="103"/>
    </location>
</feature>
<dbReference type="PANTHER" id="PTHR45663">
    <property type="entry name" value="GEO12009P1"/>
    <property type="match status" value="1"/>
</dbReference>
<organism evidence="11 12">
    <name type="scientific">Leptonema illini</name>
    <dbReference type="NCBI Taxonomy" id="183"/>
    <lineage>
        <taxon>Bacteria</taxon>
        <taxon>Pseudomonadati</taxon>
        <taxon>Spirochaetota</taxon>
        <taxon>Spirochaetia</taxon>
        <taxon>Leptospirales</taxon>
        <taxon>Leptospiraceae</taxon>
        <taxon>Leptonema</taxon>
    </lineage>
</organism>
<dbReference type="InterPro" id="IPR036249">
    <property type="entry name" value="Thioredoxin-like_sf"/>
</dbReference>
<comment type="similarity">
    <text evidence="1 7">Belongs to the thioredoxin family.</text>
</comment>
<dbReference type="SUPFAM" id="SSF52833">
    <property type="entry name" value="Thioredoxin-like"/>
    <property type="match status" value="1"/>
</dbReference>
<sequence>MAVTAITDDTFTDQTSKGLVLVDFWAEWCGPCRMLSPIVEQLSNEMGTVQFRKINVDENPSVASSLGISAIPTMVLYKDGKPVDRIVGLLPKDHLKKVLEKHL</sequence>
<dbReference type="Proteomes" id="UP000460298">
    <property type="component" value="Unassembled WGS sequence"/>
</dbReference>
<dbReference type="Pfam" id="PF00085">
    <property type="entry name" value="Thioredoxin"/>
    <property type="match status" value="1"/>
</dbReference>
<dbReference type="PIRSF" id="PIRSF000077">
    <property type="entry name" value="Thioredoxin"/>
    <property type="match status" value="1"/>
</dbReference>
<dbReference type="PROSITE" id="PS00194">
    <property type="entry name" value="THIOREDOXIN_1"/>
    <property type="match status" value="1"/>
</dbReference>
<dbReference type="PROSITE" id="PS51352">
    <property type="entry name" value="THIOREDOXIN_2"/>
    <property type="match status" value="1"/>
</dbReference>
<accession>A0A833H4F0</accession>
<dbReference type="FunFam" id="3.40.30.10:FF:000001">
    <property type="entry name" value="Thioredoxin"/>
    <property type="match status" value="1"/>
</dbReference>
<protein>
    <recommendedName>
        <fullName evidence="6 7">Thioredoxin</fullName>
    </recommendedName>
</protein>
<evidence type="ECO:0000313" key="12">
    <source>
        <dbReference type="Proteomes" id="UP000460298"/>
    </source>
</evidence>
<feature type="disulfide bond" description="Redox-active" evidence="9">
    <location>
        <begin position="29"/>
        <end position="32"/>
    </location>
</feature>
<dbReference type="NCBIfam" id="TIGR01068">
    <property type="entry name" value="thioredoxin"/>
    <property type="match status" value="1"/>
</dbReference>
<evidence type="ECO:0000256" key="6">
    <source>
        <dbReference type="NCBIfam" id="TIGR01068"/>
    </source>
</evidence>
<dbReference type="InterPro" id="IPR017937">
    <property type="entry name" value="Thioredoxin_CS"/>
</dbReference>
<evidence type="ECO:0000256" key="9">
    <source>
        <dbReference type="PIRSR" id="PIRSR000077-4"/>
    </source>
</evidence>
<evidence type="ECO:0000313" key="11">
    <source>
        <dbReference type="EMBL" id="KAB2934686.1"/>
    </source>
</evidence>
<dbReference type="GO" id="GO:0045454">
    <property type="term" value="P:cell redox homeostasis"/>
    <property type="evidence" value="ECO:0007669"/>
    <property type="project" value="TreeGrafter"/>
</dbReference>
<dbReference type="EMBL" id="WBUI01000002">
    <property type="protein sequence ID" value="KAB2934686.1"/>
    <property type="molecule type" value="Genomic_DNA"/>
</dbReference>
<feature type="active site" description="Nucleophile" evidence="8">
    <location>
        <position position="29"/>
    </location>
</feature>
<comment type="caution">
    <text evidence="11">The sequence shown here is derived from an EMBL/GenBank/DDBJ whole genome shotgun (WGS) entry which is preliminary data.</text>
</comment>
<dbReference type="AlphaFoldDB" id="A0A833H4F0"/>
<evidence type="ECO:0000256" key="1">
    <source>
        <dbReference type="ARBA" id="ARBA00008987"/>
    </source>
</evidence>
<keyword evidence="4 9" id="KW-1015">Disulfide bond</keyword>
<keyword evidence="5 9" id="KW-0676">Redox-active center</keyword>
<proteinExistence type="inferred from homology"/>
<dbReference type="InterPro" id="IPR013766">
    <property type="entry name" value="Thioredoxin_domain"/>
</dbReference>
<dbReference type="RefSeq" id="WP_002771834.1">
    <property type="nucleotide sequence ID" value="NZ_JQDG01000038.1"/>
</dbReference>
<dbReference type="OrthoDB" id="9790390at2"/>
<dbReference type="InterPro" id="IPR005746">
    <property type="entry name" value="Thioredoxin"/>
</dbReference>
<name>A0A833H4F0_9LEPT</name>
<dbReference type="CDD" id="cd02947">
    <property type="entry name" value="TRX_family"/>
    <property type="match status" value="1"/>
</dbReference>
<feature type="site" description="Contributes to redox potential value" evidence="8">
    <location>
        <position position="30"/>
    </location>
</feature>
<evidence type="ECO:0000256" key="5">
    <source>
        <dbReference type="ARBA" id="ARBA00023284"/>
    </source>
</evidence>
<evidence type="ECO:0000256" key="4">
    <source>
        <dbReference type="ARBA" id="ARBA00023157"/>
    </source>
</evidence>
<dbReference type="GO" id="GO:0005829">
    <property type="term" value="C:cytosol"/>
    <property type="evidence" value="ECO:0007669"/>
    <property type="project" value="TreeGrafter"/>
</dbReference>
<feature type="site" description="Deprotonates C-terminal active site Cys" evidence="8">
    <location>
        <position position="23"/>
    </location>
</feature>
<gene>
    <name evidence="11" type="primary">trxA</name>
    <name evidence="11" type="ORF">F9K24_02595</name>
</gene>
<keyword evidence="2" id="KW-0813">Transport</keyword>
<evidence type="ECO:0000259" key="10">
    <source>
        <dbReference type="PROSITE" id="PS51352"/>
    </source>
</evidence>
<dbReference type="Gene3D" id="3.40.30.10">
    <property type="entry name" value="Glutaredoxin"/>
    <property type="match status" value="1"/>
</dbReference>
<dbReference type="PRINTS" id="PR00421">
    <property type="entry name" value="THIOREDOXIN"/>
</dbReference>
<evidence type="ECO:0000256" key="8">
    <source>
        <dbReference type="PIRSR" id="PIRSR000077-1"/>
    </source>
</evidence>
<dbReference type="GO" id="GO:0015035">
    <property type="term" value="F:protein-disulfide reductase activity"/>
    <property type="evidence" value="ECO:0007669"/>
    <property type="project" value="UniProtKB-UniRule"/>
</dbReference>
<evidence type="ECO:0000256" key="3">
    <source>
        <dbReference type="ARBA" id="ARBA00022982"/>
    </source>
</evidence>
<evidence type="ECO:0000256" key="2">
    <source>
        <dbReference type="ARBA" id="ARBA00022448"/>
    </source>
</evidence>
<feature type="active site" description="Nucleophile" evidence="8">
    <location>
        <position position="32"/>
    </location>
</feature>